<sequence length="272" mass="31450">MSNLREKSKINPNWSDDSEFFDEIRPMIDESPIKAVNLLRRFHRQSLKGHHKRVKHTIVHAYACAIKLKKSEKMTKKFYGQDFFLKRKYKLDETNLLRMTMCYIFGSLEGSNYGQALSYERAIRPFFMRQASKDEVAEALSNKSLDKLEQEAKAEIEEHENAETGQSAADREDDPSTNKNDAIDNQEEEDDDEEQSEESSNSNSAPQDTETRSTTAPKREIRLSDLRLVSTDQISLQLFNDPAYKRGSIDYEREENSSGFVRIIVTEVHPKP</sequence>
<dbReference type="EMBL" id="CP043538">
    <property type="protein sequence ID" value="QGY00612.1"/>
    <property type="molecule type" value="Genomic_DNA"/>
</dbReference>
<reference evidence="2 3" key="1">
    <citation type="journal article" date="2012" name="Genet. Mol. Biol.">
        <title>Analysis of 16S rRNA and mxaF genes revealing insights into Methylobacterium niche-specific plant association.</title>
        <authorList>
            <person name="Dourado M.N."/>
            <person name="Andreote F.D."/>
            <person name="Dini-Andreote F."/>
            <person name="Conti R."/>
            <person name="Araujo J.M."/>
            <person name="Araujo W.L."/>
        </authorList>
    </citation>
    <scope>NUCLEOTIDE SEQUENCE [LARGE SCALE GENOMIC DNA]</scope>
    <source>
        <strain evidence="2 3">SR1.6/6</strain>
    </source>
</reference>
<accession>A0A6B9FD61</accession>
<feature type="compositionally biased region" description="Basic and acidic residues" evidence="1">
    <location>
        <begin position="151"/>
        <end position="162"/>
    </location>
</feature>
<reference evidence="2 3" key="2">
    <citation type="journal article" date="2013" name="Genome Announc.">
        <title>Draft Genome Sequence of Methylobacterium mesophilicum Strain SR1.6/6, Isolated from Citrus sinensis.</title>
        <authorList>
            <person name="Marinho Almeida D."/>
            <person name="Dini-Andreote F."/>
            <person name="Camargo Neves A.A."/>
            <person name="Juca Ramos R.T."/>
            <person name="Andreote F.D."/>
            <person name="Carneiro A.R."/>
            <person name="Oliveira de Souza Lima A."/>
            <person name="Caracciolo Gomes de Sa P.H."/>
            <person name="Ribeiro Barbosa M.S."/>
            <person name="Araujo W.L."/>
            <person name="Silva A."/>
        </authorList>
    </citation>
    <scope>NUCLEOTIDE SEQUENCE [LARGE SCALE GENOMIC DNA]</scope>
    <source>
        <strain evidence="2 3">SR1.6/6</strain>
    </source>
</reference>
<feature type="compositionally biased region" description="Polar residues" evidence="1">
    <location>
        <begin position="205"/>
        <end position="216"/>
    </location>
</feature>
<protein>
    <submittedName>
        <fullName evidence="2">Uncharacterized protein</fullName>
    </submittedName>
</protein>
<name>A0A6B9FD61_9HYPH</name>
<dbReference type="AlphaFoldDB" id="A0A6B9FD61"/>
<proteinExistence type="predicted"/>
<feature type="compositionally biased region" description="Acidic residues" evidence="1">
    <location>
        <begin position="184"/>
        <end position="197"/>
    </location>
</feature>
<evidence type="ECO:0000313" key="2">
    <source>
        <dbReference type="EMBL" id="QGY00612.1"/>
    </source>
</evidence>
<dbReference type="RefSeq" id="WP_010686861.1">
    <property type="nucleotide sequence ID" value="NZ_CP043538.1"/>
</dbReference>
<feature type="region of interest" description="Disordered" evidence="1">
    <location>
        <begin position="151"/>
        <end position="221"/>
    </location>
</feature>
<dbReference type="KEGG" id="mmes:MMSR116_00840"/>
<evidence type="ECO:0000256" key="1">
    <source>
        <dbReference type="SAM" id="MobiDB-lite"/>
    </source>
</evidence>
<dbReference type="Proteomes" id="UP000012488">
    <property type="component" value="Chromosome"/>
</dbReference>
<gene>
    <name evidence="2" type="ORF">MMSR116_00840</name>
</gene>
<evidence type="ECO:0000313" key="3">
    <source>
        <dbReference type="Proteomes" id="UP000012488"/>
    </source>
</evidence>
<organism evidence="2 3">
    <name type="scientific">Methylobacterium mesophilicum SR1.6/6</name>
    <dbReference type="NCBI Taxonomy" id="908290"/>
    <lineage>
        <taxon>Bacteria</taxon>
        <taxon>Pseudomonadati</taxon>
        <taxon>Pseudomonadota</taxon>
        <taxon>Alphaproteobacteria</taxon>
        <taxon>Hyphomicrobiales</taxon>
        <taxon>Methylobacteriaceae</taxon>
        <taxon>Methylobacterium</taxon>
    </lineage>
</organism>